<dbReference type="FunCoup" id="A0A1W4WY10">
    <property type="interactions" value="757"/>
</dbReference>
<name>A0A1W4WY10_AGRPL</name>
<dbReference type="GO" id="GO:0006623">
    <property type="term" value="P:protein targeting to vacuole"/>
    <property type="evidence" value="ECO:0007669"/>
    <property type="project" value="UniProtKB-UniRule"/>
</dbReference>
<dbReference type="PANTHER" id="PTHR13027">
    <property type="entry name" value="SAND PROTEIN-RELATED"/>
    <property type="match status" value="1"/>
</dbReference>
<feature type="region of interest" description="Disordered" evidence="3">
    <location>
        <begin position="1"/>
        <end position="27"/>
    </location>
</feature>
<dbReference type="KEGG" id="apln:108739358"/>
<comment type="function">
    <text evidence="2">Plays an important role in membrane trafficking through the secretory apparatus.</text>
</comment>
<evidence type="ECO:0000259" key="4">
    <source>
        <dbReference type="Pfam" id="PF19036"/>
    </source>
</evidence>
<dbReference type="AlphaFoldDB" id="A0A1W4WY10"/>
<evidence type="ECO:0000313" key="8">
    <source>
        <dbReference type="RefSeq" id="XP_018328739.1"/>
    </source>
</evidence>
<evidence type="ECO:0000256" key="2">
    <source>
        <dbReference type="RuleBase" id="RU367048"/>
    </source>
</evidence>
<proteinExistence type="inferred from homology"/>
<dbReference type="InterPro" id="IPR004353">
    <property type="entry name" value="Mon1"/>
</dbReference>
<feature type="domain" description="FUZ/MON1/HPS1 third Longin" evidence="6">
    <location>
        <begin position="374"/>
        <end position="472"/>
    </location>
</feature>
<dbReference type="GO" id="GO:0032510">
    <property type="term" value="P:endosome to lysosome transport via multivesicular body sorting pathway"/>
    <property type="evidence" value="ECO:0007669"/>
    <property type="project" value="TreeGrafter"/>
</dbReference>
<dbReference type="GO" id="GO:0035658">
    <property type="term" value="C:Mon1-Ccz1 complex"/>
    <property type="evidence" value="ECO:0007669"/>
    <property type="project" value="TreeGrafter"/>
</dbReference>
<evidence type="ECO:0000256" key="3">
    <source>
        <dbReference type="SAM" id="MobiDB-lite"/>
    </source>
</evidence>
<reference evidence="8" key="1">
    <citation type="submission" date="2025-08" db="UniProtKB">
        <authorList>
            <consortium name="RefSeq"/>
        </authorList>
    </citation>
    <scope>IDENTIFICATION</scope>
    <source>
        <tissue evidence="8">Entire body</tissue>
    </source>
</reference>
<dbReference type="OrthoDB" id="272411at2759"/>
<dbReference type="InterPro" id="IPR043970">
    <property type="entry name" value="FUZ/MON1/HPS1_longin_3"/>
</dbReference>
<evidence type="ECO:0000313" key="7">
    <source>
        <dbReference type="Proteomes" id="UP000192223"/>
    </source>
</evidence>
<organism evidence="7 8">
    <name type="scientific">Agrilus planipennis</name>
    <name type="common">Emerald ash borer</name>
    <name type="synonym">Agrilus marcopoli</name>
    <dbReference type="NCBI Taxonomy" id="224129"/>
    <lineage>
        <taxon>Eukaryota</taxon>
        <taxon>Metazoa</taxon>
        <taxon>Ecdysozoa</taxon>
        <taxon>Arthropoda</taxon>
        <taxon>Hexapoda</taxon>
        <taxon>Insecta</taxon>
        <taxon>Pterygota</taxon>
        <taxon>Neoptera</taxon>
        <taxon>Endopterygota</taxon>
        <taxon>Coleoptera</taxon>
        <taxon>Polyphaga</taxon>
        <taxon>Elateriformia</taxon>
        <taxon>Buprestoidea</taxon>
        <taxon>Buprestidae</taxon>
        <taxon>Agrilinae</taxon>
        <taxon>Agrilus</taxon>
    </lineage>
</organism>
<dbReference type="PRINTS" id="PR01546">
    <property type="entry name" value="YEAST73DUF"/>
</dbReference>
<gene>
    <name evidence="8" type="primary">LOC108739358</name>
</gene>
<dbReference type="Pfam" id="PF19037">
    <property type="entry name" value="Fuz_longin_2"/>
    <property type="match status" value="1"/>
</dbReference>
<comment type="similarity">
    <text evidence="1 2">Belongs to the MON1/SAND family.</text>
</comment>
<evidence type="ECO:0000259" key="5">
    <source>
        <dbReference type="Pfam" id="PF19037"/>
    </source>
</evidence>
<accession>A0A1W4WY10</accession>
<dbReference type="PANTHER" id="PTHR13027:SF7">
    <property type="entry name" value="VACUOLAR FUSION PROTEIN MON1 HOMOLOG"/>
    <property type="match status" value="1"/>
</dbReference>
<dbReference type="Pfam" id="PF19038">
    <property type="entry name" value="Fuz_longin_3"/>
    <property type="match status" value="1"/>
</dbReference>
<dbReference type="CTD" id="33689"/>
<evidence type="ECO:0000256" key="1">
    <source>
        <dbReference type="ARBA" id="ARBA00008968"/>
    </source>
</evidence>
<dbReference type="InterPro" id="IPR043972">
    <property type="entry name" value="FUZ/MON1/HPS1_longin_1"/>
</dbReference>
<dbReference type="InterPro" id="IPR043971">
    <property type="entry name" value="FUZ/MON1/HPS1_longin_2"/>
</dbReference>
<dbReference type="InParanoid" id="A0A1W4WY10"/>
<sequence>MSAEAETNDVEPGAAPESMLIISESSENLQNMSSSLDEIKKMQPDNQDENINNVDPDDYDDISCNTIATGDDYIKDNDWLGKSKHIFVLSSAGKPIYSRYGNEDKFASYFGVMQALVSFVQADNDSLKSIHVGNTKFVFLFKEPLILVSISKTGESVSQLTAQLNYVFNEIVSMLTLSRLSQIYQQRRNYDLRRLLAGVERLIDSLLDFSDSEPSFTLGAVKCLPLAASIRDTISSAIVQSCSKIKDLVFAILLANNNLITLVRMKKYYIHPADLHLIFNLVRASESLKSAESWTPLCLPRFDSGGFLYGHVSYLSEDCQACLLLLTVDREAFFTLSEAKQKIVEKLRRANCLEGINESLNVREETCAETGFPELRHYLYKCKSTAQFYQPGVGAPYMSDYGRLLTLYRRAHQRLHSTSRPLKLLYEKSSDEVLLAWDTKGFELYVVLEPSTDKSATIALIGKLLTWIKKQEDRLFHLNAPTF</sequence>
<evidence type="ECO:0000259" key="6">
    <source>
        <dbReference type="Pfam" id="PF19038"/>
    </source>
</evidence>
<dbReference type="STRING" id="224129.A0A1W4WY10"/>
<dbReference type="GeneID" id="108739358"/>
<protein>
    <recommendedName>
        <fullName evidence="2">Vacuolar fusion protein MON1 homolog</fullName>
    </recommendedName>
</protein>
<feature type="domain" description="FUZ/MON1/HPS1 first Longin" evidence="4">
    <location>
        <begin position="84"/>
        <end position="206"/>
    </location>
</feature>
<feature type="domain" description="FUZ/MON1/HPS1 second Longin" evidence="5">
    <location>
        <begin position="246"/>
        <end position="345"/>
    </location>
</feature>
<dbReference type="Pfam" id="PF19036">
    <property type="entry name" value="Fuz_longin_1"/>
    <property type="match status" value="1"/>
</dbReference>
<dbReference type="Proteomes" id="UP000192223">
    <property type="component" value="Unplaced"/>
</dbReference>
<keyword evidence="7" id="KW-1185">Reference proteome</keyword>
<dbReference type="RefSeq" id="XP_018328739.1">
    <property type="nucleotide sequence ID" value="XM_018473237.2"/>
</dbReference>